<dbReference type="PROSITE" id="PS50103">
    <property type="entry name" value="ZF_C3H1"/>
    <property type="match status" value="1"/>
</dbReference>
<feature type="region of interest" description="Disordered" evidence="2">
    <location>
        <begin position="359"/>
        <end position="378"/>
    </location>
</feature>
<evidence type="ECO:0000256" key="1">
    <source>
        <dbReference type="PROSITE-ProRule" id="PRU00723"/>
    </source>
</evidence>
<protein>
    <recommendedName>
        <fullName evidence="3">C3H1-type domain-containing protein</fullName>
    </recommendedName>
</protein>
<feature type="compositionally biased region" description="Polar residues" evidence="2">
    <location>
        <begin position="40"/>
        <end position="51"/>
    </location>
</feature>
<feature type="domain" description="C3H1-type" evidence="3">
    <location>
        <begin position="321"/>
        <end position="347"/>
    </location>
</feature>
<keyword evidence="1" id="KW-0479">Metal-binding</keyword>
<dbReference type="InterPro" id="IPR000571">
    <property type="entry name" value="Znf_CCCH"/>
</dbReference>
<evidence type="ECO:0000259" key="3">
    <source>
        <dbReference type="PROSITE" id="PS50103"/>
    </source>
</evidence>
<dbReference type="OrthoDB" id="6063244at2759"/>
<feature type="zinc finger region" description="C3H1-type" evidence="1">
    <location>
        <begin position="321"/>
        <end position="347"/>
    </location>
</feature>
<organism evidence="4 5">
    <name type="scientific">Patiria miniata</name>
    <name type="common">Bat star</name>
    <name type="synonym">Asterina miniata</name>
    <dbReference type="NCBI Taxonomy" id="46514"/>
    <lineage>
        <taxon>Eukaryota</taxon>
        <taxon>Metazoa</taxon>
        <taxon>Echinodermata</taxon>
        <taxon>Eleutherozoa</taxon>
        <taxon>Asterozoa</taxon>
        <taxon>Asteroidea</taxon>
        <taxon>Valvatacea</taxon>
        <taxon>Valvatida</taxon>
        <taxon>Asterinidae</taxon>
        <taxon>Patiria</taxon>
    </lineage>
</organism>
<dbReference type="EnsemblMetazoa" id="XM_038193622.1">
    <property type="protein sequence ID" value="XP_038049550.1"/>
    <property type="gene ID" value="LOC119723099"/>
</dbReference>
<dbReference type="PANTHER" id="PTHR35558">
    <property type="entry name" value="SGNH_HYDRO DOMAIN-CONTAINING PROTEIN"/>
    <property type="match status" value="1"/>
</dbReference>
<dbReference type="OMA" id="PEMAIDD"/>
<name>A0A913ZF08_PATMI</name>
<keyword evidence="1" id="KW-0862">Zinc</keyword>
<evidence type="ECO:0000313" key="4">
    <source>
        <dbReference type="EnsemblMetazoa" id="XP_038049550.1"/>
    </source>
</evidence>
<evidence type="ECO:0000256" key="2">
    <source>
        <dbReference type="SAM" id="MobiDB-lite"/>
    </source>
</evidence>
<accession>A0A913ZF08</accession>
<reference evidence="4" key="1">
    <citation type="submission" date="2022-11" db="UniProtKB">
        <authorList>
            <consortium name="EnsemblMetazoa"/>
        </authorList>
    </citation>
    <scope>IDENTIFICATION</scope>
</reference>
<dbReference type="PANTHER" id="PTHR35558:SF1">
    <property type="entry name" value="ENDONUCLEASE_EXONUCLEASE_PHOSPHATASE DOMAIN-CONTAINING PROTEIN"/>
    <property type="match status" value="1"/>
</dbReference>
<keyword evidence="5" id="KW-1185">Reference proteome</keyword>
<evidence type="ECO:0000313" key="5">
    <source>
        <dbReference type="Proteomes" id="UP000887568"/>
    </source>
</evidence>
<sequence length="378" mass="40488">MPKSKSKGRAASGPVDGVKRRRGRPRSSARQVPVPVPDGSASSSGVTRDTVSVASTSVPLDSVGLDSGISIDSQLATPSPIGLPGGGASPTLGLGKSVHVEFTPEPVVKSSSGPSLSVTSAPVTATIASSSFATDTTLTSVCDDLGSGVPHILQEKIWKGEFVEFGALLKSLRGSGCDDSLAKAVNFTIGSNESPAWQIRPHKQAPRITSIEQWTSAFLVFASVYLLRHPTHARQLLKYADTIRSAAFRHVGFGWRDYDIQFRLRQARLPSRSWASIDAELWLTLLGAPLVQQPNFRPYQQRDRPYASFGSPFGPGRRQVTGGQPTCHDFNRGQCIRPTCRFAHRCSACLAFGHSATRCRRNQPSRGPAVSANAGKTK</sequence>
<proteinExistence type="predicted"/>
<dbReference type="GeneID" id="119723099"/>
<dbReference type="AlphaFoldDB" id="A0A913ZF08"/>
<dbReference type="GO" id="GO:0008270">
    <property type="term" value="F:zinc ion binding"/>
    <property type="evidence" value="ECO:0007669"/>
    <property type="project" value="UniProtKB-KW"/>
</dbReference>
<keyword evidence="1" id="KW-0863">Zinc-finger</keyword>
<feature type="region of interest" description="Disordered" evidence="2">
    <location>
        <begin position="1"/>
        <end position="51"/>
    </location>
</feature>
<dbReference type="Proteomes" id="UP000887568">
    <property type="component" value="Unplaced"/>
</dbReference>
<dbReference type="RefSeq" id="XP_038049550.1">
    <property type="nucleotide sequence ID" value="XM_038193622.1"/>
</dbReference>